<evidence type="ECO:0008006" key="12">
    <source>
        <dbReference type="Google" id="ProtNLM"/>
    </source>
</evidence>
<feature type="domain" description="Tetratricopeptide repeat protein 21A/21B fifth ARM repeats" evidence="8">
    <location>
        <begin position="949"/>
        <end position="1064"/>
    </location>
</feature>
<dbReference type="SMART" id="SM00028">
    <property type="entry name" value="TPR"/>
    <property type="match status" value="9"/>
</dbReference>
<dbReference type="InterPro" id="IPR040364">
    <property type="entry name" value="TTC21A/TTC21B"/>
</dbReference>
<feature type="domain" description="Tetratricopeptide repeat protein 21A/21B C-terminal ARM" evidence="7">
    <location>
        <begin position="1094"/>
        <end position="1309"/>
    </location>
</feature>
<dbReference type="Pfam" id="PF25063">
    <property type="entry name" value="ARM_TT21_C"/>
    <property type="match status" value="1"/>
</dbReference>
<keyword evidence="2" id="KW-0677">Repeat</keyword>
<dbReference type="Proteomes" id="UP000783686">
    <property type="component" value="Unassembled WGS sequence"/>
</dbReference>
<evidence type="ECO:0000259" key="7">
    <source>
        <dbReference type="Pfam" id="PF25063"/>
    </source>
</evidence>
<dbReference type="GO" id="GO:0035721">
    <property type="term" value="P:intraciliary retrograde transport"/>
    <property type="evidence" value="ECO:0007669"/>
    <property type="project" value="TreeGrafter"/>
</dbReference>
<dbReference type="PROSITE" id="PS50005">
    <property type="entry name" value="TPR"/>
    <property type="match status" value="3"/>
</dbReference>
<name>A0A811KNB1_9BILA</name>
<dbReference type="Pfam" id="PF25058">
    <property type="entry name" value="ARM_TT21"/>
    <property type="match status" value="1"/>
</dbReference>
<evidence type="ECO:0000259" key="9">
    <source>
        <dbReference type="Pfam" id="PF25068"/>
    </source>
</evidence>
<keyword evidence="11" id="KW-1185">Reference proteome</keyword>
<dbReference type="PANTHER" id="PTHR14699">
    <property type="entry name" value="STI2 PROTEIN-RELATED"/>
    <property type="match status" value="1"/>
</dbReference>
<comment type="similarity">
    <text evidence="1">Belongs to the TTC21 family.</text>
</comment>
<sequence length="1314" mass="151339">MDVDPEVFCMINYYIRNNYFGSAARLCDDSLKRVKDQRQIQILKAYCLAKIGKTADAIRILNALTDEPDLDLAVFNALRIAYSLETVVDKDSVRNVEEKAQAAWAKSHDRGAFLCGTLYMFEKNYERAKPLIDRCTEQKGWLEVLWGRDLSLAMKKFEAAMEMDNHPEGYLGKIQLMKMRNNLVELREICTELVEQHPTLLAGFIELIRVLIMSRKWEEIGETSQQATLIQSQCIPIQLFECLECIVYSGQAEQIEMFLSELNDSVNKFESTNYELCLFIAQFLSSVSIDNDIVKQFARRFVDKALQIKETEELIALKAELLLASGNAKEAMKCAVSAVETHNLARPELLFVLTKCYIAENKMNDARTQMEFVKATFSDVEKDTTYMYLEAVINNEKSPNKETFLGAMRNVVDHHMGKVHGKTYGLEYLTLLNATFVMEIVHRLFEYVPLSPSNMPDPVLKEIERNLMVLTDNFPAIARLSYLLAKVKYLCMENDAAQNYLKKAIEKNNNIAEAHLLMAQIHLQKNNLEEASKCLDVGLGFNFKVRDHPLFYLIKSRFLRKEKKLEEAIMMLKSAFDLPAFQGRDMTLERLEVTEADRIQIMLELIDLLQQAGQTREADQVMQQAIKRYQGKTEEHQLVLMNSALRLQRGDVDGALKVLETVKPEDSNYNAARMKMAQIYLEHKHDHIHFTQCYKAILDNNPSSQTYVLLGDAYMSIQEPTNAIDAYETAMRRSPNNYELAVKIGDAYVKCHLYNKAINFYEAAMKKSKQPLLRLRFAEQLLRLNNLEKCERVLRDVIDEALEPDSFQELQNHVKFWILLSKMHSESNNVVLAITAQEKARTLQNKILAMKDIPDVQAERRVAAEMAARLADLHARRREHTKAIDYYKEAIFINERDVHMVENPEPDSLEHFHLQIMIKLARIYMTIGNVTLCHQQCNAIQNLDKNNNEATLMLADVNYQKNEGDTALKYFSELLDRNPNHYHALARYIELGWRKGDLEQVEKYVKNALEHNPRANTEAGFNFCKGLIEWYSGEPNSALQAFNRARRDLEWGERALVNMIHICMNPENEIIGGETFENEEGAARNESKEIAVKTADRFLKELKSKRLNNSEHELLSNFIQLASGNKTNVQTALDNFLEILGPDVTNPNGPDLVNVGAILGAARAYMLLKQTQKAKQYLKKVYSYPWTLEDSDYLEQCWLLLADIYVNQSKNDQATAILRTVLQYNASATKAYEYMGFLREKEQKYNDAAANFELAWRLCRQRSPGIGYKLAYNYLKCRRLFDCIDVCHAVLRMSPEYPKIKRDILDKARGMIKM</sequence>
<dbReference type="InterPro" id="IPR056832">
    <property type="entry name" value="ARM_TT21_2nd"/>
</dbReference>
<dbReference type="OrthoDB" id="10259630at2759"/>
<evidence type="ECO:0000259" key="6">
    <source>
        <dbReference type="Pfam" id="PF25062"/>
    </source>
</evidence>
<dbReference type="InterPro" id="IPR011990">
    <property type="entry name" value="TPR-like_helical_dom_sf"/>
</dbReference>
<dbReference type="InterPro" id="IPR019734">
    <property type="entry name" value="TPR_rpt"/>
</dbReference>
<dbReference type="InterPro" id="IPR056834">
    <property type="entry name" value="ARM_TT21_C"/>
</dbReference>
<dbReference type="FunFam" id="1.25.40.10:FF:000219">
    <property type="entry name" value="Tetratricopeptide repeat domain 21B"/>
    <property type="match status" value="1"/>
</dbReference>
<evidence type="ECO:0000259" key="8">
    <source>
        <dbReference type="Pfam" id="PF25064"/>
    </source>
</evidence>
<feature type="domain" description="Tetratricopeptide repeat protein 21A/21B fourth ARM" evidence="9">
    <location>
        <begin position="740"/>
        <end position="891"/>
    </location>
</feature>
<dbReference type="EMBL" id="CAJFDH010000003">
    <property type="protein sequence ID" value="CAD5217251.1"/>
    <property type="molecule type" value="Genomic_DNA"/>
</dbReference>
<dbReference type="GO" id="GO:0005929">
    <property type="term" value="C:cilium"/>
    <property type="evidence" value="ECO:0007669"/>
    <property type="project" value="GOC"/>
</dbReference>
<keyword evidence="3 4" id="KW-0802">TPR repeat</keyword>
<dbReference type="GO" id="GO:0061512">
    <property type="term" value="P:protein localization to cilium"/>
    <property type="evidence" value="ECO:0007669"/>
    <property type="project" value="TreeGrafter"/>
</dbReference>
<proteinExistence type="inferred from homology"/>
<dbReference type="InterPro" id="IPR056835">
    <property type="entry name" value="ARM_TT21_5th"/>
</dbReference>
<evidence type="ECO:0000313" key="10">
    <source>
        <dbReference type="EMBL" id="CAD5217251.1"/>
    </source>
</evidence>
<dbReference type="GO" id="GO:0030991">
    <property type="term" value="C:intraciliary transport particle A"/>
    <property type="evidence" value="ECO:0007669"/>
    <property type="project" value="TreeGrafter"/>
</dbReference>
<evidence type="ECO:0000259" key="5">
    <source>
        <dbReference type="Pfam" id="PF25060"/>
    </source>
</evidence>
<dbReference type="Gene3D" id="1.25.40.10">
    <property type="entry name" value="Tetratricopeptide repeat domain"/>
    <property type="match status" value="6"/>
</dbReference>
<reference evidence="10" key="1">
    <citation type="submission" date="2020-09" db="EMBL/GenBank/DDBJ databases">
        <authorList>
            <person name="Kikuchi T."/>
        </authorList>
    </citation>
    <scope>NUCLEOTIDE SEQUENCE</scope>
    <source>
        <strain evidence="10">SH1</strain>
    </source>
</reference>
<dbReference type="Pfam" id="PF25064">
    <property type="entry name" value="ARM_TT21_5th"/>
    <property type="match status" value="1"/>
</dbReference>
<protein>
    <recommendedName>
        <fullName evidence="12">Tetratricopeptide repeat protein 21B</fullName>
    </recommendedName>
</protein>
<dbReference type="PANTHER" id="PTHR14699:SF0">
    <property type="entry name" value="TETRATRICOPEPTIDE REPEAT PROTEIN 21 HOMOLOG"/>
    <property type="match status" value="1"/>
</dbReference>
<dbReference type="InterPro" id="IPR056836">
    <property type="entry name" value="ARM_TT21_4th"/>
</dbReference>
<comment type="caution">
    <text evidence="10">The sequence shown here is derived from an EMBL/GenBank/DDBJ whole genome shotgun (WGS) entry which is preliminary data.</text>
</comment>
<gene>
    <name evidence="10" type="ORF">BOKJ2_LOCUS6994</name>
</gene>
<evidence type="ECO:0000256" key="3">
    <source>
        <dbReference type="ARBA" id="ARBA00022803"/>
    </source>
</evidence>
<evidence type="ECO:0000313" key="11">
    <source>
        <dbReference type="Proteomes" id="UP000614601"/>
    </source>
</evidence>
<dbReference type="InterPro" id="IPR056833">
    <property type="entry name" value="ARM_TT21_N"/>
</dbReference>
<feature type="repeat" description="TPR" evidence="4">
    <location>
        <begin position="864"/>
        <end position="897"/>
    </location>
</feature>
<dbReference type="SUPFAM" id="SSF48452">
    <property type="entry name" value="TPR-like"/>
    <property type="match status" value="5"/>
</dbReference>
<evidence type="ECO:0000256" key="2">
    <source>
        <dbReference type="ARBA" id="ARBA00022737"/>
    </source>
</evidence>
<feature type="domain" description="Tetratricopeptide repeat protein 21A/21B second ARM" evidence="5">
    <location>
        <begin position="259"/>
        <end position="525"/>
    </location>
</feature>
<feature type="repeat" description="TPR" evidence="4">
    <location>
        <begin position="948"/>
        <end position="981"/>
    </location>
</feature>
<accession>A0A811KNB1</accession>
<feature type="repeat" description="TPR" evidence="4">
    <location>
        <begin position="704"/>
        <end position="737"/>
    </location>
</feature>
<dbReference type="Pfam" id="PF25060">
    <property type="entry name" value="ARM_TT21_2nd"/>
    <property type="match status" value="1"/>
</dbReference>
<dbReference type="Pfam" id="PF25068">
    <property type="entry name" value="ARM_TT21_4th"/>
    <property type="match status" value="1"/>
</dbReference>
<dbReference type="EMBL" id="CAJFCW020000003">
    <property type="protein sequence ID" value="CAG9107408.1"/>
    <property type="molecule type" value="Genomic_DNA"/>
</dbReference>
<organism evidence="10 11">
    <name type="scientific">Bursaphelenchus okinawaensis</name>
    <dbReference type="NCBI Taxonomy" id="465554"/>
    <lineage>
        <taxon>Eukaryota</taxon>
        <taxon>Metazoa</taxon>
        <taxon>Ecdysozoa</taxon>
        <taxon>Nematoda</taxon>
        <taxon>Chromadorea</taxon>
        <taxon>Rhabditida</taxon>
        <taxon>Tylenchina</taxon>
        <taxon>Tylenchomorpha</taxon>
        <taxon>Aphelenchoidea</taxon>
        <taxon>Aphelenchoididae</taxon>
        <taxon>Bursaphelenchus</taxon>
    </lineage>
</organism>
<dbReference type="Pfam" id="PF25062">
    <property type="entry name" value="ARM_TT21_N"/>
    <property type="match status" value="1"/>
</dbReference>
<evidence type="ECO:0000256" key="4">
    <source>
        <dbReference type="PROSITE-ProRule" id="PRU00339"/>
    </source>
</evidence>
<dbReference type="Pfam" id="PF13181">
    <property type="entry name" value="TPR_8"/>
    <property type="match status" value="1"/>
</dbReference>
<feature type="domain" description="Tetratricopeptide repeat protein 21A/21B N-terminal ARM repeat" evidence="6">
    <location>
        <begin position="11"/>
        <end position="219"/>
    </location>
</feature>
<dbReference type="Proteomes" id="UP000614601">
    <property type="component" value="Unassembled WGS sequence"/>
</dbReference>
<evidence type="ECO:0000256" key="1">
    <source>
        <dbReference type="ARBA" id="ARBA00010935"/>
    </source>
</evidence>